<dbReference type="InterPro" id="IPR011990">
    <property type="entry name" value="TPR-like_helical_dom_sf"/>
</dbReference>
<dbReference type="Gene3D" id="1.25.40.10">
    <property type="entry name" value="Tetratricopeptide repeat domain"/>
    <property type="match status" value="1"/>
</dbReference>
<evidence type="ECO:0000313" key="6">
    <source>
        <dbReference type="Proteomes" id="UP000595224"/>
    </source>
</evidence>
<keyword evidence="6" id="KW-1185">Reference proteome</keyword>
<evidence type="ECO:0000256" key="1">
    <source>
        <dbReference type="ARBA" id="ARBA00010935"/>
    </source>
</evidence>
<feature type="compositionally biased region" description="Basic and acidic residues" evidence="3">
    <location>
        <begin position="181"/>
        <end position="197"/>
    </location>
</feature>
<dbReference type="SMART" id="SM00028">
    <property type="entry name" value="TPR"/>
    <property type="match status" value="2"/>
</dbReference>
<feature type="region of interest" description="Disordered" evidence="3">
    <location>
        <begin position="181"/>
        <end position="210"/>
    </location>
</feature>
<dbReference type="KEGG" id="tper:IWA51_07575"/>
<reference evidence="5 6" key="1">
    <citation type="submission" date="2020-11" db="EMBL/GenBank/DDBJ databases">
        <title>Treponema Peruensis nv. sp., first commensal Treponema isolated from human feces.</title>
        <authorList>
            <person name="Belkhou C."/>
            <person name="Raes J."/>
        </authorList>
    </citation>
    <scope>NUCLEOTIDE SEQUENCE [LARGE SCALE GENOMIC DNA]</scope>
    <source>
        <strain evidence="5 6">RCC2812</strain>
    </source>
</reference>
<feature type="repeat" description="TPR" evidence="2">
    <location>
        <begin position="72"/>
        <end position="105"/>
    </location>
</feature>
<comment type="similarity">
    <text evidence="1">Belongs to the TTC21 family.</text>
</comment>
<dbReference type="PROSITE" id="PS50005">
    <property type="entry name" value="TPR"/>
    <property type="match status" value="1"/>
</dbReference>
<sequence length="210" mass="23508">MKKSTFCYLSLVFLFFSCSGTAHLPVPGEKNAVESNISVEYYSIASSYEELKNYKKAIDYYNLAKKNKKMRASSEYKIARCYALLKDWDNAQAGFEKILKKDPSNTNIKISLAYIMAMRGDLEASSQLYSTLVSENSTDVSILKNYISVLCARGMFDEANVQLAVLKEKFPDDADISGIEKKLQELSAPKSEEKTDENSQSSVTTDSPES</sequence>
<dbReference type="Proteomes" id="UP000595224">
    <property type="component" value="Chromosome"/>
</dbReference>
<name>A0A7T3RBR0_9SPIR</name>
<proteinExistence type="inferred from homology"/>
<dbReference type="Pfam" id="PF13174">
    <property type="entry name" value="TPR_6"/>
    <property type="match status" value="2"/>
</dbReference>
<protein>
    <submittedName>
        <fullName evidence="5">Tetratricopeptide repeat protein</fullName>
    </submittedName>
</protein>
<keyword evidence="4" id="KW-0732">Signal</keyword>
<dbReference type="GO" id="GO:0030991">
    <property type="term" value="C:intraciliary transport particle A"/>
    <property type="evidence" value="ECO:0007669"/>
    <property type="project" value="TreeGrafter"/>
</dbReference>
<dbReference type="AlphaFoldDB" id="A0A7T3RBR0"/>
<dbReference type="RefSeq" id="WP_198441988.1">
    <property type="nucleotide sequence ID" value="NZ_CBCSHE010000001.1"/>
</dbReference>
<accession>A0A7T3RBR0</accession>
<dbReference type="SUPFAM" id="SSF48452">
    <property type="entry name" value="TPR-like"/>
    <property type="match status" value="1"/>
</dbReference>
<dbReference type="PROSITE" id="PS51257">
    <property type="entry name" value="PROKAR_LIPOPROTEIN"/>
    <property type="match status" value="1"/>
</dbReference>
<evidence type="ECO:0000313" key="5">
    <source>
        <dbReference type="EMBL" id="QQA00140.1"/>
    </source>
</evidence>
<dbReference type="PANTHER" id="PTHR14699:SF0">
    <property type="entry name" value="TETRATRICOPEPTIDE REPEAT PROTEIN 21 HOMOLOG"/>
    <property type="match status" value="1"/>
</dbReference>
<evidence type="ECO:0000256" key="4">
    <source>
        <dbReference type="SAM" id="SignalP"/>
    </source>
</evidence>
<gene>
    <name evidence="5" type="ORF">IWA51_07575</name>
</gene>
<keyword evidence="2" id="KW-0802">TPR repeat</keyword>
<feature type="compositionally biased region" description="Polar residues" evidence="3">
    <location>
        <begin position="198"/>
        <end position="210"/>
    </location>
</feature>
<feature type="chain" id="PRO_5032751602" evidence="4">
    <location>
        <begin position="25"/>
        <end position="210"/>
    </location>
</feature>
<feature type="signal peptide" evidence="4">
    <location>
        <begin position="1"/>
        <end position="24"/>
    </location>
</feature>
<dbReference type="PANTHER" id="PTHR14699">
    <property type="entry name" value="STI2 PROTEIN-RELATED"/>
    <property type="match status" value="1"/>
</dbReference>
<evidence type="ECO:0000256" key="3">
    <source>
        <dbReference type="SAM" id="MobiDB-lite"/>
    </source>
</evidence>
<dbReference type="InterPro" id="IPR040364">
    <property type="entry name" value="TTC21A/TTC21B"/>
</dbReference>
<organism evidence="5 6">
    <name type="scientific">Treponema peruense</name>
    <dbReference type="NCBI Taxonomy" id="2787628"/>
    <lineage>
        <taxon>Bacteria</taxon>
        <taxon>Pseudomonadati</taxon>
        <taxon>Spirochaetota</taxon>
        <taxon>Spirochaetia</taxon>
        <taxon>Spirochaetales</taxon>
        <taxon>Treponemataceae</taxon>
        <taxon>Treponema</taxon>
    </lineage>
</organism>
<dbReference type="InterPro" id="IPR019734">
    <property type="entry name" value="TPR_rpt"/>
</dbReference>
<evidence type="ECO:0000256" key="2">
    <source>
        <dbReference type="PROSITE-ProRule" id="PRU00339"/>
    </source>
</evidence>
<dbReference type="EMBL" id="CP064936">
    <property type="protein sequence ID" value="QQA00140.1"/>
    <property type="molecule type" value="Genomic_DNA"/>
</dbReference>